<feature type="domain" description="Hydantoinase A/oxoprolinase" evidence="1">
    <location>
        <begin position="178"/>
        <end position="321"/>
    </location>
</feature>
<reference evidence="3" key="1">
    <citation type="submission" date="2020-10" db="EMBL/GenBank/DDBJ databases">
        <authorList>
            <person name="Gilroy R."/>
        </authorList>
    </citation>
    <scope>NUCLEOTIDE SEQUENCE</scope>
    <source>
        <strain evidence="3">CHK176-22527</strain>
    </source>
</reference>
<feature type="domain" description="Hydantoinase/oxoprolinase N-terminal" evidence="2">
    <location>
        <begin position="5"/>
        <end position="158"/>
    </location>
</feature>
<protein>
    <submittedName>
        <fullName evidence="3">Hydantoinase/oxoprolinase family protein</fullName>
    </submittedName>
</protein>
<dbReference type="InterPro" id="IPR008040">
    <property type="entry name" value="Hydant_A_N"/>
</dbReference>
<evidence type="ECO:0000313" key="3">
    <source>
        <dbReference type="EMBL" id="HIT99141.1"/>
    </source>
</evidence>
<dbReference type="InterPro" id="IPR002821">
    <property type="entry name" value="Hydantoinase_A"/>
</dbReference>
<dbReference type="PANTHER" id="PTHR11365:SF2">
    <property type="entry name" value="5-OXOPROLINASE"/>
    <property type="match status" value="1"/>
</dbReference>
<dbReference type="GO" id="GO:0017168">
    <property type="term" value="F:5-oxoprolinase (ATP-hydrolyzing) activity"/>
    <property type="evidence" value="ECO:0007669"/>
    <property type="project" value="TreeGrafter"/>
</dbReference>
<dbReference type="Pfam" id="PF05378">
    <property type="entry name" value="Hydant_A_N"/>
    <property type="match status" value="1"/>
</dbReference>
<sequence length="657" mass="71417">MSYILGMDTGGTYTDGVIVDSASRKIICKAKALTTKDDLTIGIKNCLDRLKFDRMSEITLVSLSTTLATNAIVEGRGGKVALLYMGAELEDEVPAAVSVKIKGKIDIMGRLMEDIDEKEIEDVLMSLKGKIDAVAVSEYASVRNQKHEKIVKHMAEKLLDVPVICGHELTSALGFQHRSVTAILNGKLISIIDELLKSTKKVLSEKNINGKIMIVKGDGTLMTEKVAKSKPVDTILSGPAASVIGGLALTGNSDGIVVDMGGTTTDIADVSEGSVRIKKEGANVGGWFTRVQAAEISTFGIGGDSRIYLGRNGETEIGPQKVIPLCIAGSEHPELIHEIKSFRRVGDLKTYSAQEADCYMYLGKKPSKEVTGKDDKIIEKLKERPHSITYLAKIIGKDPETVDLTPLVEEGVLARIGVTPTDVLHVQGRYNAWNRQVAYAGIEILAKRREMSVSSFLFDVERKIKARLAMTCVQAAANFEGEDISVRDSAAAMYILERAFKSKPSSIINPEIRLKKPLVAIGAPAGVWLNEAAELLNAEVTVPEDADVANAYGAAVGQVTESVEIIINFDNNSYILNTPWERSEYRTKEEAMFFAIHEGRKYIEHVLADAGCKRCNIDENISDMMVNLPDVEDVEGRASKTYVGTKVFLTGVGDGMI</sequence>
<name>A0A9D1KTT3_9FIRM</name>
<dbReference type="PANTHER" id="PTHR11365">
    <property type="entry name" value="5-OXOPROLINASE RELATED"/>
    <property type="match status" value="1"/>
</dbReference>
<dbReference type="Proteomes" id="UP000824159">
    <property type="component" value="Unassembled WGS sequence"/>
</dbReference>
<dbReference type="SUPFAM" id="SSF53067">
    <property type="entry name" value="Actin-like ATPase domain"/>
    <property type="match status" value="1"/>
</dbReference>
<dbReference type="GO" id="GO:0005829">
    <property type="term" value="C:cytosol"/>
    <property type="evidence" value="ECO:0007669"/>
    <property type="project" value="TreeGrafter"/>
</dbReference>
<accession>A0A9D1KTT3</accession>
<organism evidence="3 4">
    <name type="scientific">Candidatus Allocopromorpha excrementavium</name>
    <dbReference type="NCBI Taxonomy" id="2840741"/>
    <lineage>
        <taxon>Bacteria</taxon>
        <taxon>Bacillati</taxon>
        <taxon>Bacillota</taxon>
        <taxon>Clostridia</taxon>
        <taxon>Eubacteriales</taxon>
        <taxon>Eubacteriaceae</taxon>
        <taxon>Eubacteriaceae incertae sedis</taxon>
        <taxon>Candidatus Allocopromorpha</taxon>
    </lineage>
</organism>
<dbReference type="GO" id="GO:0006749">
    <property type="term" value="P:glutathione metabolic process"/>
    <property type="evidence" value="ECO:0007669"/>
    <property type="project" value="TreeGrafter"/>
</dbReference>
<gene>
    <name evidence="3" type="ORF">IAD12_02675</name>
</gene>
<reference evidence="3" key="2">
    <citation type="journal article" date="2021" name="PeerJ">
        <title>Extensive microbial diversity within the chicken gut microbiome revealed by metagenomics and culture.</title>
        <authorList>
            <person name="Gilroy R."/>
            <person name="Ravi A."/>
            <person name="Getino M."/>
            <person name="Pursley I."/>
            <person name="Horton D.L."/>
            <person name="Alikhan N.F."/>
            <person name="Baker D."/>
            <person name="Gharbi K."/>
            <person name="Hall N."/>
            <person name="Watson M."/>
            <person name="Adriaenssens E.M."/>
            <person name="Foster-Nyarko E."/>
            <person name="Jarju S."/>
            <person name="Secka A."/>
            <person name="Antonio M."/>
            <person name="Oren A."/>
            <person name="Chaudhuri R.R."/>
            <person name="La Ragione R."/>
            <person name="Hildebrand F."/>
            <person name="Pallen M.J."/>
        </authorList>
    </citation>
    <scope>NUCLEOTIDE SEQUENCE</scope>
    <source>
        <strain evidence="3">CHK176-22527</strain>
    </source>
</reference>
<proteinExistence type="predicted"/>
<dbReference type="InterPro" id="IPR043129">
    <property type="entry name" value="ATPase_NBD"/>
</dbReference>
<dbReference type="Pfam" id="PF01968">
    <property type="entry name" value="Hydantoinase_A"/>
    <property type="match status" value="1"/>
</dbReference>
<comment type="caution">
    <text evidence="3">The sequence shown here is derived from an EMBL/GenBank/DDBJ whole genome shotgun (WGS) entry which is preliminary data.</text>
</comment>
<evidence type="ECO:0000259" key="1">
    <source>
        <dbReference type="Pfam" id="PF01968"/>
    </source>
</evidence>
<evidence type="ECO:0000259" key="2">
    <source>
        <dbReference type="Pfam" id="PF05378"/>
    </source>
</evidence>
<dbReference type="EMBL" id="DVLX01000027">
    <property type="protein sequence ID" value="HIT99141.1"/>
    <property type="molecule type" value="Genomic_DNA"/>
</dbReference>
<dbReference type="InterPro" id="IPR045079">
    <property type="entry name" value="Oxoprolinase-like"/>
</dbReference>
<evidence type="ECO:0000313" key="4">
    <source>
        <dbReference type="Proteomes" id="UP000824159"/>
    </source>
</evidence>
<dbReference type="AlphaFoldDB" id="A0A9D1KTT3"/>